<name>A0ABY0P4Q3_9HYPH</name>
<dbReference type="SMART" id="SM00986">
    <property type="entry name" value="UDG"/>
    <property type="match status" value="1"/>
</dbReference>
<dbReference type="SUPFAM" id="SSF52141">
    <property type="entry name" value="Uracil-DNA glycosylase-like"/>
    <property type="match status" value="1"/>
</dbReference>
<keyword evidence="4" id="KW-0479">Metal-binding</keyword>
<evidence type="ECO:0000256" key="8">
    <source>
        <dbReference type="ARBA" id="ARBA00023014"/>
    </source>
</evidence>
<keyword evidence="12" id="KW-1185">Reference proteome</keyword>
<evidence type="ECO:0000313" key="12">
    <source>
        <dbReference type="Proteomes" id="UP000199468"/>
    </source>
</evidence>
<sequence>MIAARLNGPADFAGWRREARRLALAGIQPEAVDWLTSEDDAGLFAMENATPVAGGSTALTVSRRFIELAENVVCHRDAGRFVLLHRLLLRLQDEPRLLENAADADIARAEAMARSVRRDLHKMTAFVRFRAVSGASEDGPFIAWFEPEHFILERAAAFFTARFGTMIWSILTPQGSLHWDGVALQYGPAASKADAPDGDAIEAYWLTYYASIFNPARLKPKAMKSEMPVKYWRNLPEAELIVPLIASAARRAEDMVMRAPTQPPARHVRQLRHRPELPADESAITSWRDAAAAAQRCTRCDLHCHATQTVFGEGPLDARVLFVGEQPGDKEDLAGRPFVGPAGQVFDRAMKEAGLDRARAYVTNAVKHFKFQLRGKRRIHEKPNVGEIKACRFWLDLELQFVKPRFVVALGASALRSLTGHASSLASARDRELALEDGTPLLATVHPSFLLRLPDEDARSREYARFVADLARVQQRIFRH</sequence>
<dbReference type="InterPro" id="IPR051536">
    <property type="entry name" value="UDG_Type-4/5"/>
</dbReference>
<evidence type="ECO:0000256" key="6">
    <source>
        <dbReference type="ARBA" id="ARBA00022801"/>
    </source>
</evidence>
<evidence type="ECO:0000256" key="4">
    <source>
        <dbReference type="ARBA" id="ARBA00022723"/>
    </source>
</evidence>
<evidence type="ECO:0000256" key="1">
    <source>
        <dbReference type="ARBA" id="ARBA00006521"/>
    </source>
</evidence>
<keyword evidence="6" id="KW-0378">Hydrolase</keyword>
<dbReference type="EMBL" id="FNBZ01000008">
    <property type="protein sequence ID" value="SDH31458.1"/>
    <property type="molecule type" value="Genomic_DNA"/>
</dbReference>
<dbReference type="InterPro" id="IPR025404">
    <property type="entry name" value="DUF4130"/>
</dbReference>
<keyword evidence="3" id="KW-0004">4Fe-4S</keyword>
<dbReference type="InterPro" id="IPR036895">
    <property type="entry name" value="Uracil-DNA_glycosylase-like_sf"/>
</dbReference>
<protein>
    <recommendedName>
        <fullName evidence="2">Type-4 uracil-DNA glycosylase</fullName>
    </recommendedName>
</protein>
<dbReference type="Proteomes" id="UP000199468">
    <property type="component" value="Unassembled WGS sequence"/>
</dbReference>
<evidence type="ECO:0000313" key="11">
    <source>
        <dbReference type="EMBL" id="SDH31458.1"/>
    </source>
</evidence>
<dbReference type="Pfam" id="PF13566">
    <property type="entry name" value="DUF4130"/>
    <property type="match status" value="1"/>
</dbReference>
<proteinExistence type="inferred from homology"/>
<gene>
    <name evidence="11" type="ORF">SAMN05421844_10813</name>
</gene>
<keyword evidence="9" id="KW-0234">DNA repair</keyword>
<comment type="similarity">
    <text evidence="1">Belongs to the uracil-DNA glycosylase (UDG) superfamily. Type 4 (UDGa) family.</text>
</comment>
<dbReference type="Pfam" id="PF03167">
    <property type="entry name" value="UDG"/>
    <property type="match status" value="1"/>
</dbReference>
<dbReference type="PANTHER" id="PTHR33693">
    <property type="entry name" value="TYPE-5 URACIL-DNA GLYCOSYLASE"/>
    <property type="match status" value="1"/>
</dbReference>
<evidence type="ECO:0000256" key="7">
    <source>
        <dbReference type="ARBA" id="ARBA00023004"/>
    </source>
</evidence>
<dbReference type="InterPro" id="IPR005122">
    <property type="entry name" value="Uracil-DNA_glycosylase-like"/>
</dbReference>
<evidence type="ECO:0000256" key="5">
    <source>
        <dbReference type="ARBA" id="ARBA00022763"/>
    </source>
</evidence>
<organism evidence="11 12">
    <name type="scientific">Bosea robiniae</name>
    <dbReference type="NCBI Taxonomy" id="1036780"/>
    <lineage>
        <taxon>Bacteria</taxon>
        <taxon>Pseudomonadati</taxon>
        <taxon>Pseudomonadota</taxon>
        <taxon>Alphaproteobacteria</taxon>
        <taxon>Hyphomicrobiales</taxon>
        <taxon>Boseaceae</taxon>
        <taxon>Bosea</taxon>
    </lineage>
</organism>
<dbReference type="CDD" id="cd10030">
    <property type="entry name" value="UDG-F4_TTUDGA_SPO1dp_like"/>
    <property type="match status" value="1"/>
</dbReference>
<evidence type="ECO:0000256" key="2">
    <source>
        <dbReference type="ARBA" id="ARBA00019403"/>
    </source>
</evidence>
<keyword evidence="7" id="KW-0408">Iron</keyword>
<evidence type="ECO:0000259" key="10">
    <source>
        <dbReference type="SMART" id="SM00986"/>
    </source>
</evidence>
<dbReference type="InterPro" id="IPR023875">
    <property type="entry name" value="DNA_repair_put"/>
</dbReference>
<reference evidence="11 12" key="1">
    <citation type="submission" date="2016-10" db="EMBL/GenBank/DDBJ databases">
        <authorList>
            <person name="Varghese N."/>
            <person name="Submissions S."/>
        </authorList>
    </citation>
    <scope>NUCLEOTIDE SEQUENCE [LARGE SCALE GENOMIC DNA]</scope>
    <source>
        <strain evidence="11 12">DSM 26672</strain>
    </source>
</reference>
<feature type="domain" description="Uracil-DNA glycosylase-like" evidence="10">
    <location>
        <begin position="311"/>
        <end position="471"/>
    </location>
</feature>
<keyword evidence="5" id="KW-0227">DNA damage</keyword>
<evidence type="ECO:0000256" key="3">
    <source>
        <dbReference type="ARBA" id="ARBA00022485"/>
    </source>
</evidence>
<comment type="caution">
    <text evidence="11">The sequence shown here is derived from an EMBL/GenBank/DDBJ whole genome shotgun (WGS) entry which is preliminary data.</text>
</comment>
<dbReference type="NCBIfam" id="TIGR03915">
    <property type="entry name" value="SAM_7_link_chp"/>
    <property type="match status" value="1"/>
</dbReference>
<evidence type="ECO:0000256" key="9">
    <source>
        <dbReference type="ARBA" id="ARBA00023204"/>
    </source>
</evidence>
<accession>A0ABY0P4Q3</accession>
<dbReference type="RefSeq" id="WP_091860848.1">
    <property type="nucleotide sequence ID" value="NZ_FNBZ01000008.1"/>
</dbReference>
<dbReference type="InterPro" id="IPR005273">
    <property type="entry name" value="Ura-DNA_glyco_family4"/>
</dbReference>
<dbReference type="SMART" id="SM00987">
    <property type="entry name" value="UreE_C"/>
    <property type="match status" value="1"/>
</dbReference>
<dbReference type="Gene3D" id="3.40.470.10">
    <property type="entry name" value="Uracil-DNA glycosylase-like domain"/>
    <property type="match status" value="1"/>
</dbReference>
<keyword evidence="8" id="KW-0411">Iron-sulfur</keyword>
<dbReference type="NCBIfam" id="TIGR03914">
    <property type="entry name" value="UDG_fam_dom"/>
    <property type="match status" value="1"/>
</dbReference>
<dbReference type="PANTHER" id="PTHR33693:SF9">
    <property type="entry name" value="TYPE-4 URACIL-DNA GLYCOSYLASE"/>
    <property type="match status" value="1"/>
</dbReference>